<dbReference type="EMBL" id="JACHXV010000011">
    <property type="protein sequence ID" value="MBB3174792.1"/>
    <property type="molecule type" value="Genomic_DNA"/>
</dbReference>
<dbReference type="Pfam" id="PF13365">
    <property type="entry name" value="Trypsin_2"/>
    <property type="match status" value="1"/>
</dbReference>
<evidence type="ECO:0000313" key="15">
    <source>
        <dbReference type="EMBL" id="MBB3174792.1"/>
    </source>
</evidence>
<dbReference type="GO" id="GO:0006508">
    <property type="term" value="P:proteolysis"/>
    <property type="evidence" value="ECO:0007669"/>
    <property type="project" value="UniProtKB-KW"/>
</dbReference>
<evidence type="ECO:0000256" key="13">
    <source>
        <dbReference type="SAM" id="SignalP"/>
    </source>
</evidence>
<comment type="catalytic activity">
    <reaction evidence="1">
        <text>Acts on substrates that are at least partially unfolded. The cleavage site P1 residue is normally between a pair of hydrophobic residues, such as Val-|-Val.</text>
        <dbReference type="EC" id="3.4.21.107"/>
    </reaction>
</comment>
<evidence type="ECO:0000256" key="3">
    <source>
        <dbReference type="ARBA" id="ARBA00010541"/>
    </source>
</evidence>
<dbReference type="Gene3D" id="2.30.42.10">
    <property type="match status" value="2"/>
</dbReference>
<keyword evidence="9" id="KW-0720">Serine protease</keyword>
<dbReference type="SUPFAM" id="SSF50156">
    <property type="entry name" value="PDZ domain-like"/>
    <property type="match status" value="2"/>
</dbReference>
<organism evidence="15 16">
    <name type="scientific">Endobacter medicaginis</name>
    <dbReference type="NCBI Taxonomy" id="1181271"/>
    <lineage>
        <taxon>Bacteria</taxon>
        <taxon>Pseudomonadati</taxon>
        <taxon>Pseudomonadota</taxon>
        <taxon>Alphaproteobacteria</taxon>
        <taxon>Acetobacterales</taxon>
        <taxon>Acetobacteraceae</taxon>
        <taxon>Endobacter</taxon>
    </lineage>
</organism>
<dbReference type="InterPro" id="IPR009003">
    <property type="entry name" value="Peptidase_S1_PA"/>
</dbReference>
<dbReference type="Gene3D" id="2.40.10.120">
    <property type="match status" value="1"/>
</dbReference>
<dbReference type="AlphaFoldDB" id="A0A839V5G9"/>
<comment type="caution">
    <text evidence="15">The sequence shown here is derived from an EMBL/GenBank/DDBJ whole genome shotgun (WGS) entry which is preliminary data.</text>
</comment>
<gene>
    <name evidence="15" type="ORF">FHR90_002638</name>
</gene>
<keyword evidence="13" id="KW-0732">Signal</keyword>
<evidence type="ECO:0000256" key="6">
    <source>
        <dbReference type="ARBA" id="ARBA00022670"/>
    </source>
</evidence>
<evidence type="ECO:0000256" key="8">
    <source>
        <dbReference type="ARBA" id="ARBA00022801"/>
    </source>
</evidence>
<dbReference type="Proteomes" id="UP000557688">
    <property type="component" value="Unassembled WGS sequence"/>
</dbReference>
<evidence type="ECO:0000256" key="10">
    <source>
        <dbReference type="ARBA" id="ARBA00023016"/>
    </source>
</evidence>
<feature type="chain" id="PRO_5032673866" description="Probable periplasmic serine endoprotease DegP-like" evidence="13">
    <location>
        <begin position="32"/>
        <end position="534"/>
    </location>
</feature>
<feature type="signal peptide" evidence="13">
    <location>
        <begin position="1"/>
        <end position="31"/>
    </location>
</feature>
<dbReference type="SUPFAM" id="SSF50494">
    <property type="entry name" value="Trypsin-like serine proteases"/>
    <property type="match status" value="1"/>
</dbReference>
<evidence type="ECO:0000256" key="2">
    <source>
        <dbReference type="ARBA" id="ARBA00004418"/>
    </source>
</evidence>
<comment type="similarity">
    <text evidence="3">Belongs to the peptidase S1C family.</text>
</comment>
<feature type="compositionally biased region" description="Gly residues" evidence="12">
    <location>
        <begin position="89"/>
        <end position="99"/>
    </location>
</feature>
<keyword evidence="8 15" id="KW-0378">Hydrolase</keyword>
<dbReference type="Pfam" id="PF13180">
    <property type="entry name" value="PDZ_2"/>
    <property type="match status" value="2"/>
</dbReference>
<reference evidence="15 16" key="1">
    <citation type="submission" date="2020-08" db="EMBL/GenBank/DDBJ databases">
        <title>Genomic Encyclopedia of Type Strains, Phase III (KMG-III): the genomes of soil and plant-associated and newly described type strains.</title>
        <authorList>
            <person name="Whitman W."/>
        </authorList>
    </citation>
    <scope>NUCLEOTIDE SEQUENCE [LARGE SCALE GENOMIC DNA]</scope>
    <source>
        <strain evidence="15 16">CECT 8088</strain>
    </source>
</reference>
<dbReference type="InterPro" id="IPR036034">
    <property type="entry name" value="PDZ_sf"/>
</dbReference>
<dbReference type="EC" id="3.4.21.107" evidence="4"/>
<evidence type="ECO:0000256" key="9">
    <source>
        <dbReference type="ARBA" id="ARBA00022825"/>
    </source>
</evidence>
<keyword evidence="7" id="KW-0574">Periplasm</keyword>
<dbReference type="PANTHER" id="PTHR22939">
    <property type="entry name" value="SERINE PROTEASE FAMILY S1C HTRA-RELATED"/>
    <property type="match status" value="1"/>
</dbReference>
<dbReference type="InterPro" id="IPR001940">
    <property type="entry name" value="Peptidase_S1C"/>
</dbReference>
<evidence type="ECO:0000256" key="12">
    <source>
        <dbReference type="SAM" id="MobiDB-lite"/>
    </source>
</evidence>
<dbReference type="PROSITE" id="PS50106">
    <property type="entry name" value="PDZ"/>
    <property type="match status" value="2"/>
</dbReference>
<dbReference type="PANTHER" id="PTHR22939:SF130">
    <property type="entry name" value="PERIPLASMIC SERINE ENDOPROTEASE DEGP-LIKE-RELATED"/>
    <property type="match status" value="1"/>
</dbReference>
<feature type="domain" description="PDZ" evidence="14">
    <location>
        <begin position="305"/>
        <end position="389"/>
    </location>
</feature>
<keyword evidence="10" id="KW-0346">Stress response</keyword>
<evidence type="ECO:0000313" key="16">
    <source>
        <dbReference type="Proteomes" id="UP000557688"/>
    </source>
</evidence>
<evidence type="ECO:0000259" key="14">
    <source>
        <dbReference type="PROSITE" id="PS50106"/>
    </source>
</evidence>
<evidence type="ECO:0000256" key="7">
    <source>
        <dbReference type="ARBA" id="ARBA00022764"/>
    </source>
</evidence>
<evidence type="ECO:0000256" key="4">
    <source>
        <dbReference type="ARBA" id="ARBA00013035"/>
    </source>
</evidence>
<dbReference type="RefSeq" id="WP_246330257.1">
    <property type="nucleotide sequence ID" value="NZ_JABXXQ010000422.1"/>
</dbReference>
<dbReference type="SMART" id="SM00228">
    <property type="entry name" value="PDZ"/>
    <property type="match status" value="2"/>
</dbReference>
<evidence type="ECO:0000256" key="1">
    <source>
        <dbReference type="ARBA" id="ARBA00001772"/>
    </source>
</evidence>
<keyword evidence="6 15" id="KW-0645">Protease</keyword>
<feature type="region of interest" description="Disordered" evidence="12">
    <location>
        <begin position="77"/>
        <end position="99"/>
    </location>
</feature>
<evidence type="ECO:0000256" key="11">
    <source>
        <dbReference type="ARBA" id="ARBA00032850"/>
    </source>
</evidence>
<sequence>MPNQPTPRPAMHRALSRIALAALLCGGTAFATYEFVPAGHAEPTANAAPIKPVGPSERLPDFSHLVKQVKPAVVSITSKMPDPDDDDQGGGQQFGGQQFGGGQGFPFPFPFPFQMQPQGRSSQMVEARGSGFIVSADGTVITNNHVVKGATSIKVTLDDGTVLPAKVVGRDPGTDLAVLKVSSKTPLPYVELGESDDVEPGQWVVAIGNPFGLGGTVTAGIVSARGRDIGDGKYSSFLQIDAPINRGNSGGPLLTQDGKVIGVNTAILSPSGGSIGIGFAIPSDTVRNVEEQILKTGHVVHGYLGVLAQPVSPGIASALGLPKPASGPASGALVASVSNDSPAQKAGVKPGDVITEVQGKKIDTPHDLQIQVGSVKPGNTLALTVIRDGKTLNLSPVIGNLADADKDKGSEGMGGSTAGGKSLGVSLTELTPQIRQQLGISGSVHGAVVRGVTPGSPADQAGIGAGDVIVGVNNKSVNDPSETVAAVHAALKGTGTVALRVLHQGQMAFIAITPGGGNGDGGSAGGGSDDDQNG</sequence>
<accession>A0A839V5G9</accession>
<dbReference type="PRINTS" id="PR00834">
    <property type="entry name" value="PROTEASES2C"/>
</dbReference>
<evidence type="ECO:0000256" key="5">
    <source>
        <dbReference type="ARBA" id="ARBA00013958"/>
    </source>
</evidence>
<keyword evidence="16" id="KW-1185">Reference proteome</keyword>
<name>A0A839V5G9_9PROT</name>
<comment type="subcellular location">
    <subcellularLocation>
        <location evidence="2">Periplasm</location>
    </subcellularLocation>
</comment>
<dbReference type="GO" id="GO:0004252">
    <property type="term" value="F:serine-type endopeptidase activity"/>
    <property type="evidence" value="ECO:0007669"/>
    <property type="project" value="InterPro"/>
</dbReference>
<proteinExistence type="inferred from homology"/>
<dbReference type="InterPro" id="IPR001478">
    <property type="entry name" value="PDZ"/>
</dbReference>
<feature type="domain" description="PDZ" evidence="14">
    <location>
        <begin position="427"/>
        <end position="479"/>
    </location>
</feature>
<protein>
    <recommendedName>
        <fullName evidence="5">Probable periplasmic serine endoprotease DegP-like</fullName>
        <ecNumber evidence="4">3.4.21.107</ecNumber>
    </recommendedName>
    <alternativeName>
        <fullName evidence="11">Protease Do</fullName>
    </alternativeName>
</protein>
<dbReference type="CDD" id="cd10839">
    <property type="entry name" value="cpPDZ1_DegP-like"/>
    <property type="match status" value="1"/>
</dbReference>